<accession>A0A1D3K945</accession>
<evidence type="ECO:0000313" key="3">
    <source>
        <dbReference type="Proteomes" id="UP000245431"/>
    </source>
</evidence>
<proteinExistence type="predicted"/>
<dbReference type="EMBL" id="LT599584">
    <property type="protein sequence ID" value="SBW84879.1"/>
    <property type="molecule type" value="Genomic_DNA"/>
</dbReference>
<dbReference type="AlphaFoldDB" id="A0A1D3K945"/>
<evidence type="ECO:0000256" key="1">
    <source>
        <dbReference type="SAM" id="MobiDB-lite"/>
    </source>
</evidence>
<protein>
    <submittedName>
        <fullName evidence="2">Uncharacterized protein</fullName>
    </submittedName>
</protein>
<gene>
    <name evidence="2" type="ORF">PVE_R2G0854</name>
</gene>
<reference evidence="3" key="1">
    <citation type="submission" date="2016-07" db="EMBL/GenBank/DDBJ databases">
        <authorList>
            <person name="Florea S."/>
            <person name="Webb J.S."/>
            <person name="Jaromczyk J."/>
            <person name="Schardl C.L."/>
        </authorList>
    </citation>
    <scope>NUCLEOTIDE SEQUENCE [LARGE SCALE GENOMIC DNA]</scope>
    <source>
        <strain evidence="3">1YdBTEX2</strain>
    </source>
</reference>
<dbReference type="Proteomes" id="UP000245431">
    <property type="component" value="Chromosome PVE_r2"/>
</dbReference>
<feature type="compositionally biased region" description="Low complexity" evidence="1">
    <location>
        <begin position="133"/>
        <end position="144"/>
    </location>
</feature>
<evidence type="ECO:0000313" key="2">
    <source>
        <dbReference type="EMBL" id="SBW84879.1"/>
    </source>
</evidence>
<sequence>MRATVPVDEGPGQDQVELLADVFADLDQRGAAFGGMELAKTALMQTALTQPHTGAVLLQQLEPRAVPIAKGIGRAIAGWSPEGLLKVHQSPSIPKRMLIGRPPAKPGPAFASDHPPQQSGQPACIDVRRQRQPPATGMPAAATPLPLPRAPG</sequence>
<organism evidence="2 3">
    <name type="scientific">Pseudomonas veronii 1YdBTEX2</name>
    <dbReference type="NCBI Taxonomy" id="1295141"/>
    <lineage>
        <taxon>Bacteria</taxon>
        <taxon>Pseudomonadati</taxon>
        <taxon>Pseudomonadota</taxon>
        <taxon>Gammaproteobacteria</taxon>
        <taxon>Pseudomonadales</taxon>
        <taxon>Pseudomonadaceae</taxon>
        <taxon>Pseudomonas</taxon>
    </lineage>
</organism>
<feature type="region of interest" description="Disordered" evidence="1">
    <location>
        <begin position="95"/>
        <end position="152"/>
    </location>
</feature>
<name>A0A1D3K945_PSEVE</name>